<comment type="similarity">
    <text evidence="2">Belongs to the ABC transporter superfamily.</text>
</comment>
<dbReference type="HOGENOM" id="CLU_000604_1_22_9"/>
<dbReference type="InterPro" id="IPR050095">
    <property type="entry name" value="ECF_ABC_transporter_ATP-bd"/>
</dbReference>
<keyword evidence="7" id="KW-1278">Translocase</keyword>
<dbReference type="PROSITE" id="PS50893">
    <property type="entry name" value="ABC_TRANSPORTER_2"/>
    <property type="match status" value="1"/>
</dbReference>
<keyword evidence="10" id="KW-0378">Hydrolase</keyword>
<dbReference type="PANTHER" id="PTHR43553">
    <property type="entry name" value="HEAVY METAL TRANSPORTER"/>
    <property type="match status" value="1"/>
</dbReference>
<dbReference type="AlphaFoldDB" id="F6BKQ3"/>
<organism evidence="10 11">
    <name type="scientific">Thermoanaerobacterium xylanolyticum (strain ATCC 49914 / DSM 7097 / LX-11)</name>
    <dbReference type="NCBI Taxonomy" id="858215"/>
    <lineage>
        <taxon>Bacteria</taxon>
        <taxon>Bacillati</taxon>
        <taxon>Bacillota</taxon>
        <taxon>Clostridia</taxon>
        <taxon>Thermoanaerobacterales</taxon>
        <taxon>Thermoanaerobacteraceae</taxon>
        <taxon>Thermoanaerobacterium</taxon>
    </lineage>
</organism>
<dbReference type="CDD" id="cd03225">
    <property type="entry name" value="ABC_cobalt_CbiO_domain1"/>
    <property type="match status" value="1"/>
</dbReference>
<dbReference type="GO" id="GO:0005524">
    <property type="term" value="F:ATP binding"/>
    <property type="evidence" value="ECO:0007669"/>
    <property type="project" value="UniProtKB-KW"/>
</dbReference>
<evidence type="ECO:0000256" key="4">
    <source>
        <dbReference type="ARBA" id="ARBA00022475"/>
    </source>
</evidence>
<evidence type="ECO:0000256" key="1">
    <source>
        <dbReference type="ARBA" id="ARBA00004202"/>
    </source>
</evidence>
<dbReference type="InterPro" id="IPR017871">
    <property type="entry name" value="ABC_transporter-like_CS"/>
</dbReference>
<dbReference type="Proteomes" id="UP000007239">
    <property type="component" value="Chromosome"/>
</dbReference>
<dbReference type="RefSeq" id="WP_013788866.1">
    <property type="nucleotide sequence ID" value="NC_015555.1"/>
</dbReference>
<dbReference type="Pfam" id="PF00005">
    <property type="entry name" value="ABC_tran"/>
    <property type="match status" value="1"/>
</dbReference>
<protein>
    <submittedName>
        <fullName evidence="10">Sulfate-transporting ATPase</fullName>
        <ecNumber evidence="10">3.6.3.25</ecNumber>
    </submittedName>
</protein>
<dbReference type="PROSITE" id="PS00211">
    <property type="entry name" value="ABC_TRANSPORTER_1"/>
    <property type="match status" value="1"/>
</dbReference>
<dbReference type="STRING" id="858215.Thexy_2127"/>
<name>F6BKQ3_THEXL</name>
<keyword evidence="6" id="KW-0067">ATP-binding</keyword>
<accession>F6BKQ3</accession>
<keyword evidence="8" id="KW-0472">Membrane</keyword>
<dbReference type="Gene3D" id="3.40.50.300">
    <property type="entry name" value="P-loop containing nucleotide triphosphate hydrolases"/>
    <property type="match status" value="1"/>
</dbReference>
<evidence type="ECO:0000313" key="11">
    <source>
        <dbReference type="Proteomes" id="UP000007239"/>
    </source>
</evidence>
<evidence type="ECO:0000256" key="6">
    <source>
        <dbReference type="ARBA" id="ARBA00022840"/>
    </source>
</evidence>
<dbReference type="InterPro" id="IPR015856">
    <property type="entry name" value="ABC_transpr_CbiO/EcfA_su"/>
</dbReference>
<dbReference type="GO" id="GO:0043190">
    <property type="term" value="C:ATP-binding cassette (ABC) transporter complex"/>
    <property type="evidence" value="ECO:0007669"/>
    <property type="project" value="TreeGrafter"/>
</dbReference>
<dbReference type="GO" id="GO:0042626">
    <property type="term" value="F:ATPase-coupled transmembrane transporter activity"/>
    <property type="evidence" value="ECO:0007669"/>
    <property type="project" value="TreeGrafter"/>
</dbReference>
<evidence type="ECO:0000256" key="7">
    <source>
        <dbReference type="ARBA" id="ARBA00022967"/>
    </source>
</evidence>
<evidence type="ECO:0000256" key="5">
    <source>
        <dbReference type="ARBA" id="ARBA00022741"/>
    </source>
</evidence>
<keyword evidence="4" id="KW-1003">Cell membrane</keyword>
<comment type="subcellular location">
    <subcellularLocation>
        <location evidence="1">Cell membrane</location>
        <topology evidence="1">Peripheral membrane protein</topology>
    </subcellularLocation>
</comment>
<dbReference type="EMBL" id="CP002739">
    <property type="protein sequence ID" value="AEF18136.1"/>
    <property type="molecule type" value="Genomic_DNA"/>
</dbReference>
<reference evidence="10" key="1">
    <citation type="submission" date="2011-05" db="EMBL/GenBank/DDBJ databases">
        <title>Complete sequence of Thermoanaerobacterium xylanolyticum LX-11.</title>
        <authorList>
            <consortium name="US DOE Joint Genome Institute"/>
            <person name="Lucas S."/>
            <person name="Han J."/>
            <person name="Lapidus A."/>
            <person name="Cheng J.-F."/>
            <person name="Goodwin L."/>
            <person name="Pitluck S."/>
            <person name="Peters L."/>
            <person name="Mikhailova N."/>
            <person name="Lu M."/>
            <person name="Han C."/>
            <person name="Tapia R."/>
            <person name="Land M."/>
            <person name="Hauser L."/>
            <person name="Kyrpides N."/>
            <person name="Ivanova N."/>
            <person name="Pagani I."/>
            <person name="Hemme C."/>
            <person name="Woyke T."/>
        </authorList>
    </citation>
    <scope>NUCLEOTIDE SEQUENCE</scope>
    <source>
        <strain evidence="10">LX-11</strain>
    </source>
</reference>
<evidence type="ECO:0000256" key="3">
    <source>
        <dbReference type="ARBA" id="ARBA00022448"/>
    </source>
</evidence>
<keyword evidence="11" id="KW-1185">Reference proteome</keyword>
<dbReference type="eggNOG" id="COG1122">
    <property type="taxonomic scope" value="Bacteria"/>
</dbReference>
<evidence type="ECO:0000259" key="9">
    <source>
        <dbReference type="PROSITE" id="PS50893"/>
    </source>
</evidence>
<dbReference type="SMART" id="SM00382">
    <property type="entry name" value="AAA"/>
    <property type="match status" value="1"/>
</dbReference>
<dbReference type="EC" id="3.6.3.25" evidence="10"/>
<sequence>MDIVFELKNISYSYIKSQPALINVNFSVLKGESLIILGANGSGKSTLLKLMDGLIKPDSGDILAFGKSILNMKSDYEYQFRRKVGYLFQDSDVQLFNTCVFDEVAFTPLQMGLNPDKVKTMVEKTLESFGIAKLQDRPPHRLSGGEKKKVALASIMVINPDVLLLDEPTNGLDPRSRKWLYKMLSDLKDEEKTLVISTHDLDLARIIADRIVVMNESHSIEAVGRTDEILDNSTLLENVNLIIE</sequence>
<evidence type="ECO:0000256" key="2">
    <source>
        <dbReference type="ARBA" id="ARBA00005417"/>
    </source>
</evidence>
<dbReference type="SUPFAM" id="SSF52540">
    <property type="entry name" value="P-loop containing nucleoside triphosphate hydrolases"/>
    <property type="match status" value="1"/>
</dbReference>
<dbReference type="FunFam" id="3.40.50.300:FF:000224">
    <property type="entry name" value="Energy-coupling factor transporter ATP-binding protein EcfA"/>
    <property type="match status" value="1"/>
</dbReference>
<dbReference type="InterPro" id="IPR003439">
    <property type="entry name" value="ABC_transporter-like_ATP-bd"/>
</dbReference>
<dbReference type="InterPro" id="IPR027417">
    <property type="entry name" value="P-loop_NTPase"/>
</dbReference>
<evidence type="ECO:0000256" key="8">
    <source>
        <dbReference type="ARBA" id="ARBA00023136"/>
    </source>
</evidence>
<dbReference type="GO" id="GO:0016887">
    <property type="term" value="F:ATP hydrolysis activity"/>
    <property type="evidence" value="ECO:0007669"/>
    <property type="project" value="InterPro"/>
</dbReference>
<dbReference type="InterPro" id="IPR003593">
    <property type="entry name" value="AAA+_ATPase"/>
</dbReference>
<gene>
    <name evidence="10" type="ordered locus">Thexy_2127</name>
</gene>
<feature type="domain" description="ABC transporter" evidence="9">
    <location>
        <begin position="5"/>
        <end position="242"/>
    </location>
</feature>
<evidence type="ECO:0000313" key="10">
    <source>
        <dbReference type="EMBL" id="AEF18136.1"/>
    </source>
</evidence>
<proteinExistence type="inferred from homology"/>
<dbReference type="KEGG" id="txy:Thexy_2127"/>
<keyword evidence="3" id="KW-0813">Transport</keyword>
<keyword evidence="5" id="KW-0547">Nucleotide-binding</keyword>